<protein>
    <recommendedName>
        <fullName evidence="8">Papain family cysteine protease</fullName>
    </recommendedName>
</protein>
<gene>
    <name evidence="6" type="ORF">BSTOLATCC_MIC40730</name>
</gene>
<dbReference type="GO" id="GO:0008234">
    <property type="term" value="F:cysteine-type peptidase activity"/>
    <property type="evidence" value="ECO:0007669"/>
    <property type="project" value="InterPro"/>
</dbReference>
<evidence type="ECO:0000259" key="5">
    <source>
        <dbReference type="SMART" id="SM00848"/>
    </source>
</evidence>
<dbReference type="Pfam" id="PF00112">
    <property type="entry name" value="Peptidase_C1"/>
    <property type="match status" value="1"/>
</dbReference>
<dbReference type="InterPro" id="IPR038765">
    <property type="entry name" value="Papain-like_cys_pep_sf"/>
</dbReference>
<feature type="domain" description="Cathepsin propeptide inhibitor" evidence="5">
    <location>
        <begin position="55"/>
        <end position="111"/>
    </location>
</feature>
<keyword evidence="7" id="KW-1185">Reference proteome</keyword>
<keyword evidence="3" id="KW-0472">Membrane</keyword>
<comment type="caution">
    <text evidence="6">The sequence shown here is derived from an EMBL/GenBank/DDBJ whole genome shotgun (WGS) entry which is preliminary data.</text>
</comment>
<feature type="transmembrane region" description="Helical" evidence="3">
    <location>
        <begin position="19"/>
        <end position="38"/>
    </location>
</feature>
<dbReference type="PROSITE" id="PS00640">
    <property type="entry name" value="THIOL_PROTEASE_ASN"/>
    <property type="match status" value="1"/>
</dbReference>
<accession>A0AAU9JP64</accession>
<dbReference type="InterPro" id="IPR039417">
    <property type="entry name" value="Peptidase_C1A_papain-like"/>
</dbReference>
<name>A0AAU9JP64_9CILI</name>
<keyword evidence="3" id="KW-0812">Transmembrane</keyword>
<sequence length="350" mass="39101">MDDQNQGHKSHKTSSLNSILILIVVLSLFSLSLAGYYLNRTNNFILTTDFDIDKFKAFIIKYDKSYKTTDDYIARFKIFKENLLKIQNHNDMKKSWSFGITKFADLTQEEFINNHIPANYIVATQSYVAKFEGKTEIKSIDWEKNGAVTSIVKDQEGCIGSWAISVAEATSAYYFINHGSLIEASSQELIDCSGDYNNNGCSGGYAVNAFKYVKENGLSSAENYPFVGIDQECKANEQKLIMANAIYQNSVQSNNVSELIQAVSQQPVLALVDSKSWQFYKSGIITDDCGANLNHVVIITGFDTTQEKPYWIIKNSWGYDWGENGFGKIGISEGSGICGINMDPSFPVML</sequence>
<evidence type="ECO:0000256" key="1">
    <source>
        <dbReference type="ARBA" id="ARBA00008455"/>
    </source>
</evidence>
<dbReference type="AlphaFoldDB" id="A0AAU9JP64"/>
<dbReference type="SMART" id="SM00645">
    <property type="entry name" value="Pept_C1"/>
    <property type="match status" value="1"/>
</dbReference>
<dbReference type="PANTHER" id="PTHR12411">
    <property type="entry name" value="CYSTEINE PROTEASE FAMILY C1-RELATED"/>
    <property type="match status" value="1"/>
</dbReference>
<reference evidence="6" key="1">
    <citation type="submission" date="2021-09" db="EMBL/GenBank/DDBJ databases">
        <authorList>
            <consortium name="AG Swart"/>
            <person name="Singh M."/>
            <person name="Singh A."/>
            <person name="Seah K."/>
            <person name="Emmerich C."/>
        </authorList>
    </citation>
    <scope>NUCLEOTIDE SEQUENCE</scope>
    <source>
        <strain evidence="6">ATCC30299</strain>
    </source>
</reference>
<dbReference type="InterPro" id="IPR000668">
    <property type="entry name" value="Peptidase_C1A_C"/>
</dbReference>
<dbReference type="InterPro" id="IPR013201">
    <property type="entry name" value="Prot_inhib_I29"/>
</dbReference>
<comment type="similarity">
    <text evidence="1">Belongs to the peptidase C1 family.</text>
</comment>
<dbReference type="Pfam" id="PF08246">
    <property type="entry name" value="Inhibitor_I29"/>
    <property type="match status" value="1"/>
</dbReference>
<evidence type="ECO:0008006" key="8">
    <source>
        <dbReference type="Google" id="ProtNLM"/>
    </source>
</evidence>
<evidence type="ECO:0000256" key="3">
    <source>
        <dbReference type="SAM" id="Phobius"/>
    </source>
</evidence>
<organism evidence="6 7">
    <name type="scientific">Blepharisma stoltei</name>
    <dbReference type="NCBI Taxonomy" id="1481888"/>
    <lineage>
        <taxon>Eukaryota</taxon>
        <taxon>Sar</taxon>
        <taxon>Alveolata</taxon>
        <taxon>Ciliophora</taxon>
        <taxon>Postciliodesmatophora</taxon>
        <taxon>Heterotrichea</taxon>
        <taxon>Heterotrichida</taxon>
        <taxon>Blepharismidae</taxon>
        <taxon>Blepharisma</taxon>
    </lineage>
</organism>
<evidence type="ECO:0000313" key="7">
    <source>
        <dbReference type="Proteomes" id="UP001162131"/>
    </source>
</evidence>
<dbReference type="CDD" id="cd02248">
    <property type="entry name" value="Peptidase_C1A"/>
    <property type="match status" value="1"/>
</dbReference>
<evidence type="ECO:0000259" key="4">
    <source>
        <dbReference type="SMART" id="SM00645"/>
    </source>
</evidence>
<evidence type="ECO:0000313" key="6">
    <source>
        <dbReference type="EMBL" id="CAG9326301.1"/>
    </source>
</evidence>
<dbReference type="GO" id="GO:0006508">
    <property type="term" value="P:proteolysis"/>
    <property type="evidence" value="ECO:0007669"/>
    <property type="project" value="InterPro"/>
</dbReference>
<feature type="domain" description="Peptidase C1A papain C-terminal" evidence="4">
    <location>
        <begin position="136"/>
        <end position="348"/>
    </location>
</feature>
<evidence type="ECO:0000256" key="2">
    <source>
        <dbReference type="ARBA" id="ARBA00023145"/>
    </source>
</evidence>
<dbReference type="SMART" id="SM00848">
    <property type="entry name" value="Inhibitor_I29"/>
    <property type="match status" value="1"/>
</dbReference>
<keyword evidence="2" id="KW-0865">Zymogen</keyword>
<dbReference type="InterPro" id="IPR013128">
    <property type="entry name" value="Peptidase_C1A"/>
</dbReference>
<dbReference type="Proteomes" id="UP001162131">
    <property type="component" value="Unassembled WGS sequence"/>
</dbReference>
<proteinExistence type="inferred from homology"/>
<dbReference type="SUPFAM" id="SSF54001">
    <property type="entry name" value="Cysteine proteinases"/>
    <property type="match status" value="1"/>
</dbReference>
<keyword evidence="3" id="KW-1133">Transmembrane helix</keyword>
<dbReference type="EMBL" id="CAJZBQ010000040">
    <property type="protein sequence ID" value="CAG9326301.1"/>
    <property type="molecule type" value="Genomic_DNA"/>
</dbReference>
<dbReference type="InterPro" id="IPR025661">
    <property type="entry name" value="Pept_asp_AS"/>
</dbReference>
<dbReference type="Gene3D" id="3.90.70.10">
    <property type="entry name" value="Cysteine proteinases"/>
    <property type="match status" value="1"/>
</dbReference>